<gene>
    <name evidence="2" type="ORF">GCM10011531_26730</name>
</gene>
<keyword evidence="1" id="KW-0812">Transmembrane</keyword>
<accession>A0A8J2TT96</accession>
<sequence>MIFQLAVFISSIGRVAIGSFEHLIPIFFAFVFAFFFIRFSIKWSANKQQKALHFFAVFVSLTIIIFHAYYFSLGNYNFKTDLPLYLCSFIALLIPIFTYYRKHWMYEVLLFWIVAGTLQGVITPDIAEGFPTFDYFRYWIVHLGLLIIIFYATFVFGMRPTFKSIFKSVLALQVYVVMMVAINALLDANYFYLNEKPKSASVLDYFGDWPYYIIVTQLILVPYFLVIYLPFYIEKRRKKQSI</sequence>
<feature type="transmembrane region" description="Helical" evidence="1">
    <location>
        <begin position="51"/>
        <end position="70"/>
    </location>
</feature>
<dbReference type="RefSeq" id="WP_188606906.1">
    <property type="nucleotide sequence ID" value="NZ_BMIC01000008.1"/>
</dbReference>
<evidence type="ECO:0000313" key="3">
    <source>
        <dbReference type="Proteomes" id="UP000598120"/>
    </source>
</evidence>
<evidence type="ECO:0000313" key="2">
    <source>
        <dbReference type="EMBL" id="GFZ93368.1"/>
    </source>
</evidence>
<dbReference type="Pfam" id="PF14808">
    <property type="entry name" value="TMEM164"/>
    <property type="match status" value="1"/>
</dbReference>
<comment type="caution">
    <text evidence="2">The sequence shown here is derived from an EMBL/GenBank/DDBJ whole genome shotgun (WGS) entry which is preliminary data.</text>
</comment>
<feature type="transmembrane region" description="Helical" evidence="1">
    <location>
        <begin position="23"/>
        <end position="39"/>
    </location>
</feature>
<keyword evidence="1" id="KW-0472">Membrane</keyword>
<feature type="transmembrane region" description="Helical" evidence="1">
    <location>
        <begin position="139"/>
        <end position="157"/>
    </location>
</feature>
<feature type="transmembrane region" description="Helical" evidence="1">
    <location>
        <begin position="108"/>
        <end position="127"/>
    </location>
</feature>
<dbReference type="NCBIfam" id="TIGR02206">
    <property type="entry name" value="intg_mem_TP0381"/>
    <property type="match status" value="1"/>
</dbReference>
<keyword evidence="1" id="KW-1133">Transmembrane helix</keyword>
<evidence type="ECO:0000256" key="1">
    <source>
        <dbReference type="SAM" id="Phobius"/>
    </source>
</evidence>
<dbReference type="Proteomes" id="UP000598120">
    <property type="component" value="Unassembled WGS sequence"/>
</dbReference>
<dbReference type="AlphaFoldDB" id="A0A8J2TT96"/>
<feature type="transmembrane region" description="Helical" evidence="1">
    <location>
        <begin position="211"/>
        <end position="233"/>
    </location>
</feature>
<evidence type="ECO:0008006" key="4">
    <source>
        <dbReference type="Google" id="ProtNLM"/>
    </source>
</evidence>
<reference evidence="2 3" key="1">
    <citation type="journal article" date="2014" name="Int. J. Syst. Evol. Microbiol.">
        <title>Complete genome sequence of Corynebacterium casei LMG S-19264T (=DSM 44701T), isolated from a smear-ripened cheese.</title>
        <authorList>
            <consortium name="US DOE Joint Genome Institute (JGI-PGF)"/>
            <person name="Walter F."/>
            <person name="Albersmeier A."/>
            <person name="Kalinowski J."/>
            <person name="Ruckert C."/>
        </authorList>
    </citation>
    <scope>NUCLEOTIDE SEQUENCE [LARGE SCALE GENOMIC DNA]</scope>
    <source>
        <strain evidence="2 3">CGMCC 1.15295</strain>
    </source>
</reference>
<name>A0A8J2TT96_9FLAO</name>
<dbReference type="InterPro" id="IPR011737">
    <property type="entry name" value="CHP02206_TP0381"/>
</dbReference>
<proteinExistence type="predicted"/>
<organism evidence="2 3">
    <name type="scientific">Aquaticitalea lipolytica</name>
    <dbReference type="NCBI Taxonomy" id="1247562"/>
    <lineage>
        <taxon>Bacteria</taxon>
        <taxon>Pseudomonadati</taxon>
        <taxon>Bacteroidota</taxon>
        <taxon>Flavobacteriia</taxon>
        <taxon>Flavobacteriales</taxon>
        <taxon>Flavobacteriaceae</taxon>
        <taxon>Aquaticitalea</taxon>
    </lineage>
</organism>
<feature type="transmembrane region" description="Helical" evidence="1">
    <location>
        <begin position="82"/>
        <end position="101"/>
    </location>
</feature>
<keyword evidence="3" id="KW-1185">Reference proteome</keyword>
<feature type="transmembrane region" description="Helical" evidence="1">
    <location>
        <begin position="169"/>
        <end position="191"/>
    </location>
</feature>
<protein>
    <recommendedName>
        <fullName evidence="4">TIGR02206 family membrane protein</fullName>
    </recommendedName>
</protein>
<dbReference type="EMBL" id="BMIC01000008">
    <property type="protein sequence ID" value="GFZ93368.1"/>
    <property type="molecule type" value="Genomic_DNA"/>
</dbReference>